<evidence type="ECO:0000313" key="2">
    <source>
        <dbReference type="Proteomes" id="UP001597283"/>
    </source>
</evidence>
<gene>
    <name evidence="1" type="ORF">ACFSC3_05575</name>
</gene>
<dbReference type="EMBL" id="JBHUFC010000002">
    <property type="protein sequence ID" value="MFD1787037.1"/>
    <property type="molecule type" value="Genomic_DNA"/>
</dbReference>
<organism evidence="1 2">
    <name type="scientific">Sphingomonas floccifaciens</name>
    <dbReference type="NCBI Taxonomy" id="1844115"/>
    <lineage>
        <taxon>Bacteria</taxon>
        <taxon>Pseudomonadati</taxon>
        <taxon>Pseudomonadota</taxon>
        <taxon>Alphaproteobacteria</taxon>
        <taxon>Sphingomonadales</taxon>
        <taxon>Sphingomonadaceae</taxon>
        <taxon>Sphingomonas</taxon>
    </lineage>
</organism>
<keyword evidence="2" id="KW-1185">Reference proteome</keyword>
<accession>A0ABW4NA64</accession>
<reference evidence="2" key="1">
    <citation type="journal article" date="2019" name="Int. J. Syst. Evol. Microbiol.">
        <title>The Global Catalogue of Microorganisms (GCM) 10K type strain sequencing project: providing services to taxonomists for standard genome sequencing and annotation.</title>
        <authorList>
            <consortium name="The Broad Institute Genomics Platform"/>
            <consortium name="The Broad Institute Genome Sequencing Center for Infectious Disease"/>
            <person name="Wu L."/>
            <person name="Ma J."/>
        </authorList>
    </citation>
    <scope>NUCLEOTIDE SEQUENCE [LARGE SCALE GENOMIC DNA]</scope>
    <source>
        <strain evidence="2">Q85</strain>
    </source>
</reference>
<evidence type="ECO:0000313" key="1">
    <source>
        <dbReference type="EMBL" id="MFD1787037.1"/>
    </source>
</evidence>
<dbReference type="Proteomes" id="UP001597283">
    <property type="component" value="Unassembled WGS sequence"/>
</dbReference>
<name>A0ABW4NA64_9SPHN</name>
<dbReference type="RefSeq" id="WP_380939410.1">
    <property type="nucleotide sequence ID" value="NZ_JBHUFC010000002.1"/>
</dbReference>
<protein>
    <submittedName>
        <fullName evidence="1">Uncharacterized protein</fullName>
    </submittedName>
</protein>
<sequence length="222" mass="22279">MSLPAALLFWGVGAVFTAPVASDDELAGMRGGFRLPSGIDIAMTVQTQTAIDGQIALRTVFKIDQGAPTLVAYVPRAGTSVAIERTAADPRAAAANPTITYDNRTGIRVTPGLANSVGVGSGGVQDLGDIPAGLVEAGAGSGVAIDARGGVKTARIDSADLMIVHVAGQAFGSAIANTANDRAIDTQTSVAIQVGNAAPDVIGSSLFRTQGVALDALAGRLR</sequence>
<proteinExistence type="predicted"/>
<comment type="caution">
    <text evidence="1">The sequence shown here is derived from an EMBL/GenBank/DDBJ whole genome shotgun (WGS) entry which is preliminary data.</text>
</comment>